<dbReference type="Proteomes" id="UP001497522">
    <property type="component" value="Chromosome 8"/>
</dbReference>
<sequence>MCWGSSCGQLHATTPWAAGERDCDIGIFFGMSYLLKPRVVTLAKREASNNQPVFWIDLLMFLTTAPLFLTHKRLHYPPQAQKGLEYNNYGSGKRLPTS</sequence>
<keyword evidence="2" id="KW-1185">Reference proteome</keyword>
<protein>
    <recommendedName>
        <fullName evidence="3">NADH-plastoquinone oxidoreductase subunit K</fullName>
    </recommendedName>
</protein>
<dbReference type="EMBL" id="OZ023709">
    <property type="protein sequence ID" value="CAK9880903.1"/>
    <property type="molecule type" value="Genomic_DNA"/>
</dbReference>
<evidence type="ECO:0000313" key="2">
    <source>
        <dbReference type="Proteomes" id="UP001497522"/>
    </source>
</evidence>
<proteinExistence type="predicted"/>
<accession>A0ABP1BWT1</accession>
<evidence type="ECO:0008006" key="3">
    <source>
        <dbReference type="Google" id="ProtNLM"/>
    </source>
</evidence>
<evidence type="ECO:0000313" key="1">
    <source>
        <dbReference type="EMBL" id="CAK9880903.1"/>
    </source>
</evidence>
<organism evidence="1 2">
    <name type="scientific">Sphagnum jensenii</name>
    <dbReference type="NCBI Taxonomy" id="128206"/>
    <lineage>
        <taxon>Eukaryota</taxon>
        <taxon>Viridiplantae</taxon>
        <taxon>Streptophyta</taxon>
        <taxon>Embryophyta</taxon>
        <taxon>Bryophyta</taxon>
        <taxon>Sphagnophytina</taxon>
        <taxon>Sphagnopsida</taxon>
        <taxon>Sphagnales</taxon>
        <taxon>Sphagnaceae</taxon>
        <taxon>Sphagnum</taxon>
    </lineage>
</organism>
<name>A0ABP1BWT1_9BRYO</name>
<gene>
    <name evidence="1" type="ORF">CSSPJE1EN2_LOCUS22302</name>
</gene>
<reference evidence="1" key="1">
    <citation type="submission" date="2024-03" db="EMBL/GenBank/DDBJ databases">
        <authorList>
            <consortium name="ELIXIR-Norway"/>
            <consortium name="Elixir Norway"/>
        </authorList>
    </citation>
    <scope>NUCLEOTIDE SEQUENCE</scope>
</reference>